<organism evidence="2 3">
    <name type="scientific">Catellatospora methionotrophica</name>
    <dbReference type="NCBI Taxonomy" id="121620"/>
    <lineage>
        <taxon>Bacteria</taxon>
        <taxon>Bacillati</taxon>
        <taxon>Actinomycetota</taxon>
        <taxon>Actinomycetes</taxon>
        <taxon>Micromonosporales</taxon>
        <taxon>Micromonosporaceae</taxon>
        <taxon>Catellatospora</taxon>
    </lineage>
</organism>
<dbReference type="AlphaFoldDB" id="A0A8J3LED0"/>
<dbReference type="InterPro" id="IPR050765">
    <property type="entry name" value="Riboflavin_Biosynth_HTPR"/>
</dbReference>
<evidence type="ECO:0000313" key="3">
    <source>
        <dbReference type="Proteomes" id="UP000660339"/>
    </source>
</evidence>
<protein>
    <submittedName>
        <fullName evidence="2">Pyrimidine reductase</fullName>
    </submittedName>
</protein>
<dbReference type="GO" id="GO:0008703">
    <property type="term" value="F:5-amino-6-(5-phosphoribosylamino)uracil reductase activity"/>
    <property type="evidence" value="ECO:0007669"/>
    <property type="project" value="InterPro"/>
</dbReference>
<dbReference type="Pfam" id="PF01872">
    <property type="entry name" value="RibD_C"/>
    <property type="match status" value="1"/>
</dbReference>
<keyword evidence="3" id="KW-1185">Reference proteome</keyword>
<comment type="caution">
    <text evidence="2">The sequence shown here is derived from an EMBL/GenBank/DDBJ whole genome shotgun (WGS) entry which is preliminary data.</text>
</comment>
<dbReference type="GO" id="GO:0009231">
    <property type="term" value="P:riboflavin biosynthetic process"/>
    <property type="evidence" value="ECO:0007669"/>
    <property type="project" value="InterPro"/>
</dbReference>
<dbReference type="EMBL" id="BONJ01000028">
    <property type="protein sequence ID" value="GIG16753.1"/>
    <property type="molecule type" value="Genomic_DNA"/>
</dbReference>
<reference evidence="2" key="1">
    <citation type="submission" date="2021-01" db="EMBL/GenBank/DDBJ databases">
        <title>Whole genome shotgun sequence of Catellatospora methionotrophica NBRC 14553.</title>
        <authorList>
            <person name="Komaki H."/>
            <person name="Tamura T."/>
        </authorList>
    </citation>
    <scope>NUCLEOTIDE SEQUENCE</scope>
    <source>
        <strain evidence="2">NBRC 14553</strain>
    </source>
</reference>
<dbReference type="InterPro" id="IPR024072">
    <property type="entry name" value="DHFR-like_dom_sf"/>
</dbReference>
<dbReference type="Gene3D" id="3.40.430.10">
    <property type="entry name" value="Dihydrofolate Reductase, subunit A"/>
    <property type="match status" value="1"/>
</dbReference>
<dbReference type="PANTHER" id="PTHR38011">
    <property type="entry name" value="DIHYDROFOLATE REDUCTASE FAMILY PROTEIN (AFU_ORTHOLOGUE AFUA_8G06820)"/>
    <property type="match status" value="1"/>
</dbReference>
<dbReference type="SUPFAM" id="SSF53597">
    <property type="entry name" value="Dihydrofolate reductase-like"/>
    <property type="match status" value="1"/>
</dbReference>
<dbReference type="RefSeq" id="WP_166379136.1">
    <property type="nucleotide sequence ID" value="NZ_BAAATT010000005.1"/>
</dbReference>
<dbReference type="PANTHER" id="PTHR38011:SF2">
    <property type="entry name" value="BIFUNCTIONAL DEAMINASE-REDUCTASE DOMAIN PROTEIN"/>
    <property type="match status" value="1"/>
</dbReference>
<feature type="domain" description="Bacterial bifunctional deaminase-reductase C-terminal" evidence="1">
    <location>
        <begin position="2"/>
        <end position="172"/>
    </location>
</feature>
<dbReference type="Proteomes" id="UP000660339">
    <property type="component" value="Unassembled WGS sequence"/>
</dbReference>
<proteinExistence type="predicted"/>
<evidence type="ECO:0000259" key="1">
    <source>
        <dbReference type="Pfam" id="PF01872"/>
    </source>
</evidence>
<sequence>MRKIVASYFISVDGVVESPQSWHFPYFNSEMGAAVGTQMAESDALLLGRRTYEEFAAHWSTQGSDVEFADQINGTTKYVVSRTLSSADWRNTTLPGADPVGQIRQLREQPGKNISVTGSPTLARWLLANDLLDEISLLIHPIVVGKGQRLFDGDQQQSLALVHSATFSTGVVHATYRTV</sequence>
<name>A0A8J3LED0_9ACTN</name>
<gene>
    <name evidence="2" type="ORF">Cme02nite_50850</name>
</gene>
<dbReference type="InterPro" id="IPR002734">
    <property type="entry name" value="RibDG_C"/>
</dbReference>
<accession>A0A8J3LED0</accession>
<evidence type="ECO:0000313" key="2">
    <source>
        <dbReference type="EMBL" id="GIG16753.1"/>
    </source>
</evidence>